<dbReference type="Pfam" id="PF02190">
    <property type="entry name" value="LON_substr_bdg"/>
    <property type="match status" value="1"/>
</dbReference>
<name>A0A6S6S343_9GAMM</name>
<dbReference type="GO" id="GO:0008233">
    <property type="term" value="F:peptidase activity"/>
    <property type="evidence" value="ECO:0007669"/>
    <property type="project" value="UniProtKB-KW"/>
</dbReference>
<dbReference type="SMART" id="SM00464">
    <property type="entry name" value="LON"/>
    <property type="match status" value="1"/>
</dbReference>
<feature type="domain" description="Lon N-terminal" evidence="1">
    <location>
        <begin position="22"/>
        <end position="214"/>
    </location>
</feature>
<evidence type="ECO:0000259" key="1">
    <source>
        <dbReference type="PROSITE" id="PS51787"/>
    </source>
</evidence>
<dbReference type="PANTHER" id="PTHR46732">
    <property type="entry name" value="ATP-DEPENDENT PROTEASE LA (LON) DOMAIN PROTEIN"/>
    <property type="match status" value="1"/>
</dbReference>
<keyword evidence="2" id="KW-0645">Protease</keyword>
<accession>A0A6S6S343</accession>
<reference evidence="2" key="1">
    <citation type="submission" date="2020-01" db="EMBL/GenBank/DDBJ databases">
        <authorList>
            <person name="Meier V. D."/>
            <person name="Meier V D."/>
        </authorList>
    </citation>
    <scope>NUCLEOTIDE SEQUENCE</scope>
    <source>
        <strain evidence="2">HLG_WM_MAG_07</strain>
    </source>
</reference>
<keyword evidence="2" id="KW-0378">Hydrolase</keyword>
<dbReference type="PANTHER" id="PTHR46732:SF8">
    <property type="entry name" value="ATP-DEPENDENT PROTEASE LA (LON) DOMAIN PROTEIN"/>
    <property type="match status" value="1"/>
</dbReference>
<dbReference type="EMBL" id="CACVAY010000010">
    <property type="protein sequence ID" value="CAA6802063.1"/>
    <property type="molecule type" value="Genomic_DNA"/>
</dbReference>
<organism evidence="2">
    <name type="scientific">uncultured Thiotrichaceae bacterium</name>
    <dbReference type="NCBI Taxonomy" id="298394"/>
    <lineage>
        <taxon>Bacteria</taxon>
        <taxon>Pseudomonadati</taxon>
        <taxon>Pseudomonadota</taxon>
        <taxon>Gammaproteobacteria</taxon>
        <taxon>Thiotrichales</taxon>
        <taxon>Thiotrichaceae</taxon>
        <taxon>environmental samples</taxon>
    </lineage>
</organism>
<proteinExistence type="predicted"/>
<dbReference type="InterPro" id="IPR015947">
    <property type="entry name" value="PUA-like_sf"/>
</dbReference>
<evidence type="ECO:0000313" key="2">
    <source>
        <dbReference type="EMBL" id="CAA6802063.1"/>
    </source>
</evidence>
<dbReference type="InterPro" id="IPR046336">
    <property type="entry name" value="Lon_prtase_N_sf"/>
</dbReference>
<protein>
    <submittedName>
        <fullName evidence="2">Uncharacterized protein, similar to the N-terminal domain of Lon protease</fullName>
    </submittedName>
</protein>
<dbReference type="SUPFAM" id="SSF88697">
    <property type="entry name" value="PUA domain-like"/>
    <property type="match status" value="1"/>
</dbReference>
<gene>
    <name evidence="2" type="ORF">HELGO_WM10625</name>
</gene>
<dbReference type="Gene3D" id="2.30.130.40">
    <property type="entry name" value="LON domain-like"/>
    <property type="match status" value="1"/>
</dbReference>
<dbReference type="AlphaFoldDB" id="A0A6S6S343"/>
<dbReference type="PROSITE" id="PS51787">
    <property type="entry name" value="LON_N"/>
    <property type="match status" value="1"/>
</dbReference>
<sequence length="215" mass="24780">MVAGGLQKICYLKKGGYDLYMYKELPLFPLQNMLFPDGVLPLRIFEPRYLSMVSDCLKNETPFVVVLIRRGKEVGGVSRLYEVGTSTKIEDFHTLEDGLLGISCRGVSRVHINDYWTQDDGLVKGRVELFEEEMPLTVNDEHLPMIEFYRAVIQDENATTYREGLIEDWNNLQWLSYRIAEILPITPLSKQGLLEMTTEQRVEELRAVMQANNLI</sequence>
<dbReference type="InterPro" id="IPR003111">
    <property type="entry name" value="Lon_prtase_N"/>
</dbReference>
<dbReference type="GO" id="GO:0006508">
    <property type="term" value="P:proteolysis"/>
    <property type="evidence" value="ECO:0007669"/>
    <property type="project" value="UniProtKB-KW"/>
</dbReference>